<keyword evidence="2" id="KW-0813">Transport</keyword>
<feature type="compositionally biased region" description="Basic and acidic residues" evidence="7">
    <location>
        <begin position="714"/>
        <end position="732"/>
    </location>
</feature>
<feature type="transmembrane region" description="Helical" evidence="8">
    <location>
        <begin position="1203"/>
        <end position="1221"/>
    </location>
</feature>
<feature type="transmembrane region" description="Helical" evidence="8">
    <location>
        <begin position="1233"/>
        <end position="1253"/>
    </location>
</feature>
<feature type="transmembrane region" description="Helical" evidence="8">
    <location>
        <begin position="1307"/>
        <end position="1324"/>
    </location>
</feature>
<gene>
    <name evidence="11" type="primary">SLC17A6</name>
    <name evidence="11" type="ORF">BLAG_LOCUS15209</name>
</gene>
<reference evidence="11" key="1">
    <citation type="submission" date="2022-01" db="EMBL/GenBank/DDBJ databases">
        <authorList>
            <person name="Braso-Vives M."/>
        </authorList>
    </citation>
    <scope>NUCLEOTIDE SEQUENCE</scope>
</reference>
<keyword evidence="9" id="KW-0732">Signal</keyword>
<organism evidence="11 12">
    <name type="scientific">Branchiostoma lanceolatum</name>
    <name type="common">Common lancelet</name>
    <name type="synonym">Amphioxus lanceolatum</name>
    <dbReference type="NCBI Taxonomy" id="7740"/>
    <lineage>
        <taxon>Eukaryota</taxon>
        <taxon>Metazoa</taxon>
        <taxon>Chordata</taxon>
        <taxon>Cephalochordata</taxon>
        <taxon>Leptocardii</taxon>
        <taxon>Amphioxiformes</taxon>
        <taxon>Branchiostomatidae</taxon>
        <taxon>Branchiostoma</taxon>
    </lineage>
</organism>
<feature type="transmembrane region" description="Helical" evidence="8">
    <location>
        <begin position="947"/>
        <end position="966"/>
    </location>
</feature>
<dbReference type="GO" id="GO:0035249">
    <property type="term" value="P:synaptic transmission, glutamatergic"/>
    <property type="evidence" value="ECO:0007669"/>
    <property type="project" value="TreeGrafter"/>
</dbReference>
<dbReference type="OrthoDB" id="2985014at2759"/>
<feature type="region of interest" description="Disordered" evidence="7">
    <location>
        <begin position="51"/>
        <end position="70"/>
    </location>
</feature>
<proteinExistence type="predicted"/>
<feature type="compositionally biased region" description="Basic and acidic residues" evidence="7">
    <location>
        <begin position="664"/>
        <end position="684"/>
    </location>
</feature>
<feature type="compositionally biased region" description="Acidic residues" evidence="7">
    <location>
        <begin position="736"/>
        <end position="750"/>
    </location>
</feature>
<feature type="transmembrane region" description="Helical" evidence="8">
    <location>
        <begin position="1472"/>
        <end position="1496"/>
    </location>
</feature>
<dbReference type="Proteomes" id="UP000838412">
    <property type="component" value="Chromosome 3"/>
</dbReference>
<dbReference type="FunFam" id="1.20.1250.20:FF:000003">
    <property type="entry name" value="Solute carrier family 17 member 3"/>
    <property type="match status" value="1"/>
</dbReference>
<dbReference type="InterPro" id="IPR036259">
    <property type="entry name" value="MFS_trans_sf"/>
</dbReference>
<dbReference type="GO" id="GO:0015293">
    <property type="term" value="F:symporter activity"/>
    <property type="evidence" value="ECO:0007669"/>
    <property type="project" value="UniProtKB-KW"/>
</dbReference>
<feature type="transmembrane region" description="Helical" evidence="8">
    <location>
        <begin position="972"/>
        <end position="994"/>
    </location>
</feature>
<feature type="transmembrane region" description="Helical" evidence="8">
    <location>
        <begin position="833"/>
        <end position="855"/>
    </location>
</feature>
<feature type="compositionally biased region" description="Basic and acidic residues" evidence="7">
    <location>
        <begin position="321"/>
        <end position="331"/>
    </location>
</feature>
<feature type="transmembrane region" description="Helical" evidence="8">
    <location>
        <begin position="543"/>
        <end position="563"/>
    </location>
</feature>
<evidence type="ECO:0000313" key="12">
    <source>
        <dbReference type="Proteomes" id="UP000838412"/>
    </source>
</evidence>
<feature type="region of interest" description="Disordered" evidence="7">
    <location>
        <begin position="114"/>
        <end position="133"/>
    </location>
</feature>
<dbReference type="InterPro" id="IPR011701">
    <property type="entry name" value="MFS"/>
</dbReference>
<dbReference type="InterPro" id="IPR050382">
    <property type="entry name" value="MFS_Na/Anion_cotransporter"/>
</dbReference>
<evidence type="ECO:0000256" key="8">
    <source>
        <dbReference type="SAM" id="Phobius"/>
    </source>
</evidence>
<dbReference type="FunFam" id="1.20.1250.20:FF:000226">
    <property type="entry name" value="Vesicular GLUtamate transporter"/>
    <property type="match status" value="1"/>
</dbReference>
<evidence type="ECO:0000256" key="5">
    <source>
        <dbReference type="ARBA" id="ARBA00022989"/>
    </source>
</evidence>
<dbReference type="GO" id="GO:0098700">
    <property type="term" value="P:neurotransmitter loading into synaptic vesicle"/>
    <property type="evidence" value="ECO:0007669"/>
    <property type="project" value="TreeGrafter"/>
</dbReference>
<feature type="transmembrane region" description="Helical" evidence="8">
    <location>
        <begin position="1599"/>
        <end position="1620"/>
    </location>
</feature>
<keyword evidence="6 8" id="KW-0472">Membrane</keyword>
<evidence type="ECO:0000256" key="2">
    <source>
        <dbReference type="ARBA" id="ARBA00022448"/>
    </source>
</evidence>
<dbReference type="Pfam" id="PF07690">
    <property type="entry name" value="MFS_1"/>
    <property type="match status" value="2"/>
</dbReference>
<feature type="region of interest" description="Disordered" evidence="7">
    <location>
        <begin position="217"/>
        <end position="249"/>
    </location>
</feature>
<feature type="transmembrane region" description="Helical" evidence="8">
    <location>
        <begin position="454"/>
        <end position="473"/>
    </location>
</feature>
<evidence type="ECO:0000259" key="10">
    <source>
        <dbReference type="PROSITE" id="PS50850"/>
    </source>
</evidence>
<feature type="compositionally biased region" description="Basic and acidic residues" evidence="7">
    <location>
        <begin position="597"/>
        <end position="624"/>
    </location>
</feature>
<feature type="transmembrane region" description="Helical" evidence="8">
    <location>
        <begin position="1564"/>
        <end position="1587"/>
    </location>
</feature>
<evidence type="ECO:0000256" key="3">
    <source>
        <dbReference type="ARBA" id="ARBA00022692"/>
    </source>
</evidence>
<comment type="subcellular location">
    <subcellularLocation>
        <location evidence="1">Membrane</location>
        <topology evidence="1">Multi-pass membrane protein</topology>
    </subcellularLocation>
</comment>
<feature type="transmembrane region" description="Helical" evidence="8">
    <location>
        <begin position="1006"/>
        <end position="1026"/>
    </location>
</feature>
<feature type="transmembrane region" description="Helical" evidence="8">
    <location>
        <begin position="1516"/>
        <end position="1544"/>
    </location>
</feature>
<feature type="region of interest" description="Disordered" evidence="7">
    <location>
        <begin position="321"/>
        <end position="366"/>
    </location>
</feature>
<evidence type="ECO:0000313" key="11">
    <source>
        <dbReference type="EMBL" id="CAH1257206.1"/>
    </source>
</evidence>
<sequence>MGVVSDAWRRVPRRFSVLGLMVLALIAHGGLQPNFQVAVVKVVKSALLKDKPADQGAPPESRVEQPGCQCQTSGRGLPYTLTSRGGVTLTLTDRDLERLRTFLRKNLIFDNLSQDGRESHDNRGTTQASDMPMSKQKQMEFLKHFLENELSHDELLRIVPTLSTEKDLQSLLDTAKDIANIKLQENTLTVQDKPKSLPSSKRIRFLEVFLREELLGSSSEEELPGSSSEEEEPDEISIPGNRLGEKRGMSSEKHIRFLEVFLRGELLNQDGEASSLLAHSQREFNPLTQTDEWRPQPINRQWYMSFLRNFLSYTLETEHSKAKREVVKRDTGASASKHEKKSSQTSSEMNDHSKKKKGGKNKVVLPEIPGLQDEAAEIDIDFENIMAEAMAMFIPGLNETEDGEDKRGLGQMMAATTMSPAGMVFSTHIFFLAGATLTSFIGGMLSAVFSPVRLLGGTIFAACIIHMVTPLALNCRMDYIECALRLMQGGLTGLIEPATYGVMSHWAAKNERSTVVSLVTAGLTSAHTIGMLESVALYEAIGWFYSFYVIGGTGALLALLFFFSSPSTPEDDPKMSVDELIHVTKGKDKGISAYDGPDPKGDDDGAKGDDDPGKKEDDGAKPADDGAAPTKPMKPVCRAFTNTTSTMTNTSSTNKPPPQPTADGEDKPTDSAESPTEPKTDPKSADPPPKSPTEADARPRMRPRSYSSSSESWSSEKFRPLSDSDMRERIVHGAESSDDSESEYPMPDDDIVARSTAIRKRKTTRIVRELSARFGVADTWGPLRLRGGTEGGSSPTPADLSGIEDKAKDMLAKAEDLKKKFPPWRDIIFNKPALAYILAYLVYTLTFCLVINHLADFCAVVLNEGNDEGLENMIQDLTKAGHKGLTKRMSIPYEYRATRGNHHGFNIKTCEYGPWLGTYTTITLLVAGFLADQLLDSGKVDITVLRKGFHIVGQVCGALLMLVIILTKDEMVTYYGSAAFMVFMGVTMAAGFTVTPMDIADRYAGILVGVAKTLASIVLLGCPMLFKFMNKFGMRGFEVAIGIMIGLVVLAAIIYGLLASAEPLQIVVEKPRPKIKLPKFPFPSISAPKVKIPFPDWFKRREEPEGEAKEDAGETGAPMSWYKKVLDGVPKPDINYPTVDWFQLPTQKALCSCMPKRYLIAMLSCIGFLIEYGARTNMGVAATQMVNNEDVMGQLFQPSEFEWTMLIVGVIHGAFFLGFLLSRPLGGFLVSRYPATIVFVLSIAVSSLVNLFIPVAATVHFSILVALRVIQGMSEGLTIPASYGIWTFWAPPTERSKLTSITVTGQYIGIVIGMPVSGVAVFNIDWRFPFWIYGGVGLVWSLIWYSMVYESPEVDKYIDPEELKFIQDSMTSLPGLIPPSEPDTKSEASEASTDAGESTTKSPPSPASSVGPDLPTQVSPQKTPWRHLLTSLPVYAILVCDTCVKWVVYLMLLNAPMYYVQSFKVNELEAGAFAGLHFFLLMFGLPLVGSLADWVWRTQSMSTTTMRKLFNTLGMFVEGALLLTVGMTSNIYVSTICLSIALFFQSFPLSAGYNVNALDIAPQFASSIMGLSGSLSTVIGIACPIAIGAITMDKTPEEWNIVFIVSAGMILCAGLLYLLFGSGEVQDWADFGPNPSVSAGDPVPKGNECGLPNMVFPDPETLLDESVHRVQMEDKDPYMYNLGDREFSYLDDDDF</sequence>
<feature type="region of interest" description="Disordered" evidence="7">
    <location>
        <begin position="1376"/>
        <end position="1419"/>
    </location>
</feature>
<evidence type="ECO:0000256" key="1">
    <source>
        <dbReference type="ARBA" id="ARBA00004141"/>
    </source>
</evidence>
<dbReference type="GO" id="GO:0050803">
    <property type="term" value="P:regulation of synapse structure or activity"/>
    <property type="evidence" value="ECO:0007669"/>
    <property type="project" value="TreeGrafter"/>
</dbReference>
<dbReference type="PROSITE" id="PS50850">
    <property type="entry name" value="MFS"/>
    <property type="match status" value="1"/>
</dbReference>
<dbReference type="GO" id="GO:0060076">
    <property type="term" value="C:excitatory synapse"/>
    <property type="evidence" value="ECO:0007669"/>
    <property type="project" value="TreeGrafter"/>
</dbReference>
<feature type="transmembrane region" description="Helical" evidence="8">
    <location>
        <begin position="1432"/>
        <end position="1452"/>
    </location>
</feature>
<dbReference type="InterPro" id="IPR020846">
    <property type="entry name" value="MFS_dom"/>
</dbReference>
<dbReference type="GO" id="GO:0005313">
    <property type="term" value="F:L-glutamate transmembrane transporter activity"/>
    <property type="evidence" value="ECO:0007669"/>
    <property type="project" value="TreeGrafter"/>
</dbReference>
<evidence type="ECO:0000256" key="7">
    <source>
        <dbReference type="SAM" id="MobiDB-lite"/>
    </source>
</evidence>
<evidence type="ECO:0000256" key="9">
    <source>
        <dbReference type="SAM" id="SignalP"/>
    </source>
</evidence>
<dbReference type="SUPFAM" id="SSF103473">
    <property type="entry name" value="MFS general substrate transporter"/>
    <property type="match status" value="2"/>
</dbReference>
<feature type="region of interest" description="Disordered" evidence="7">
    <location>
        <begin position="588"/>
        <end position="751"/>
    </location>
</feature>
<feature type="transmembrane region" description="Helical" evidence="8">
    <location>
        <begin position="1259"/>
        <end position="1286"/>
    </location>
</feature>
<feature type="transmembrane region" description="Helical" evidence="8">
    <location>
        <begin position="1330"/>
        <end position="1348"/>
    </location>
</feature>
<feature type="transmembrane region" description="Helical" evidence="8">
    <location>
        <begin position="1038"/>
        <end position="1058"/>
    </location>
</feature>
<feature type="transmembrane region" description="Helical" evidence="8">
    <location>
        <begin position="421"/>
        <end position="442"/>
    </location>
</feature>
<keyword evidence="3 8" id="KW-0812">Transmembrane</keyword>
<feature type="compositionally biased region" description="Acidic residues" evidence="7">
    <location>
        <begin position="219"/>
        <end position="235"/>
    </location>
</feature>
<keyword evidence="4" id="KW-0769">Symport</keyword>
<keyword evidence="12" id="KW-1185">Reference proteome</keyword>
<feature type="signal peptide" evidence="9">
    <location>
        <begin position="1"/>
        <end position="31"/>
    </location>
</feature>
<accession>A0A8K0EPU5</accession>
<feature type="compositionally biased region" description="Low complexity" evidence="7">
    <location>
        <begin position="641"/>
        <end position="654"/>
    </location>
</feature>
<dbReference type="PANTHER" id="PTHR11662">
    <property type="entry name" value="SOLUTE CARRIER FAMILY 17"/>
    <property type="match status" value="1"/>
</dbReference>
<feature type="compositionally biased region" description="Polar residues" evidence="7">
    <location>
        <begin position="1389"/>
        <end position="1401"/>
    </location>
</feature>
<feature type="chain" id="PRO_5035419954" evidence="9">
    <location>
        <begin position="32"/>
        <end position="1695"/>
    </location>
</feature>
<evidence type="ECO:0000256" key="6">
    <source>
        <dbReference type="ARBA" id="ARBA00023136"/>
    </source>
</evidence>
<dbReference type="GO" id="GO:0005326">
    <property type="term" value="F:neurotransmitter transmembrane transporter activity"/>
    <property type="evidence" value="ECO:0007669"/>
    <property type="project" value="TreeGrafter"/>
</dbReference>
<dbReference type="GO" id="GO:0030672">
    <property type="term" value="C:synaptic vesicle membrane"/>
    <property type="evidence" value="ECO:0007669"/>
    <property type="project" value="TreeGrafter"/>
</dbReference>
<dbReference type="Gene3D" id="1.20.1250.20">
    <property type="entry name" value="MFS general substrate transporter like domains"/>
    <property type="match status" value="3"/>
</dbReference>
<feature type="domain" description="Major facilitator superfamily (MFS) profile" evidence="10">
    <location>
        <begin position="1160"/>
        <end position="1625"/>
    </location>
</feature>
<feature type="transmembrane region" description="Helical" evidence="8">
    <location>
        <begin position="916"/>
        <end position="935"/>
    </location>
</feature>
<evidence type="ECO:0000256" key="4">
    <source>
        <dbReference type="ARBA" id="ARBA00022847"/>
    </source>
</evidence>
<name>A0A8K0EPU5_BRALA</name>
<dbReference type="EMBL" id="OV696688">
    <property type="protein sequence ID" value="CAH1257206.1"/>
    <property type="molecule type" value="Genomic_DNA"/>
</dbReference>
<dbReference type="PANTHER" id="PTHR11662:SF456">
    <property type="entry name" value="VESICULAR GLUTAMATE TRANSPORTER, ISOFORM A"/>
    <property type="match status" value="1"/>
</dbReference>
<keyword evidence="5 8" id="KW-1133">Transmembrane helix</keyword>
<protein>
    <submittedName>
        <fullName evidence="11">SLC17A6 protein</fullName>
    </submittedName>
</protein>